<dbReference type="PANTHER" id="PTHR43404">
    <property type="entry name" value="LIPOPOLYSACCHARIDE CHOLINEPHOSPHOTRANSFERASE LICD"/>
    <property type="match status" value="1"/>
</dbReference>
<dbReference type="GO" id="GO:0009100">
    <property type="term" value="P:glycoprotein metabolic process"/>
    <property type="evidence" value="ECO:0007669"/>
    <property type="project" value="UniProtKB-ARBA"/>
</dbReference>
<dbReference type="InterPro" id="IPR052942">
    <property type="entry name" value="LPS_cholinephosphotransferase"/>
</dbReference>
<gene>
    <name evidence="2" type="ORF">DYI25_15150</name>
</gene>
<evidence type="ECO:0000259" key="1">
    <source>
        <dbReference type="Pfam" id="PF04991"/>
    </source>
</evidence>
<keyword evidence="3" id="KW-1185">Reference proteome</keyword>
<accession>A0A944GXG9</accession>
<proteinExistence type="predicted"/>
<dbReference type="InterPro" id="IPR007074">
    <property type="entry name" value="LicD/FKTN/FKRP_NTP_transf"/>
</dbReference>
<dbReference type="AlphaFoldDB" id="A0A944GXG9"/>
<dbReference type="Pfam" id="PF04991">
    <property type="entry name" value="LicD"/>
    <property type="match status" value="1"/>
</dbReference>
<reference evidence="2 3" key="1">
    <citation type="journal article" date="2021" name="Microorganisms">
        <title>Bacterial Dimethylsulfoniopropionate Biosynthesis in the East China Sea.</title>
        <authorList>
            <person name="Liu J."/>
            <person name="Zhang Y."/>
            <person name="Liu J."/>
            <person name="Zhong H."/>
            <person name="Williams B.T."/>
            <person name="Zheng Y."/>
            <person name="Curson A.R.J."/>
            <person name="Sun C."/>
            <person name="Sun H."/>
            <person name="Song D."/>
            <person name="Wagner Mackenzie B."/>
            <person name="Bermejo Martinez A."/>
            <person name="Todd J.D."/>
            <person name="Zhang X.H."/>
        </authorList>
    </citation>
    <scope>NUCLEOTIDE SEQUENCE [LARGE SCALE GENOMIC DNA]</scope>
    <source>
        <strain evidence="2 3">ESS08</strain>
    </source>
</reference>
<dbReference type="RefSeq" id="WP_213370365.1">
    <property type="nucleotide sequence ID" value="NZ_QTKX01000002.1"/>
</dbReference>
<name>A0A944GXG9_9BACI</name>
<protein>
    <submittedName>
        <fullName evidence="2">LuxR family transcriptional regulator</fullName>
    </submittedName>
</protein>
<organism evidence="2 3">
    <name type="scientific">Mesobacillus boroniphilus</name>
    <dbReference type="NCBI Taxonomy" id="308892"/>
    <lineage>
        <taxon>Bacteria</taxon>
        <taxon>Bacillati</taxon>
        <taxon>Bacillota</taxon>
        <taxon>Bacilli</taxon>
        <taxon>Bacillales</taxon>
        <taxon>Bacillaceae</taxon>
        <taxon>Mesobacillus</taxon>
    </lineage>
</organism>
<feature type="domain" description="LicD/FKTN/FKRP nucleotidyltransferase" evidence="1">
    <location>
        <begin position="63"/>
        <end position="93"/>
    </location>
</feature>
<dbReference type="PANTHER" id="PTHR43404:SF1">
    <property type="entry name" value="MNN4P"/>
    <property type="match status" value="1"/>
</dbReference>
<comment type="caution">
    <text evidence="2">The sequence shown here is derived from an EMBL/GenBank/DDBJ whole genome shotgun (WGS) entry which is preliminary data.</text>
</comment>
<evidence type="ECO:0000313" key="2">
    <source>
        <dbReference type="EMBL" id="MBS8265762.1"/>
    </source>
</evidence>
<sequence>MNAFIEKIKSVLRNRKIYHSMKANPLLGKVNQHYKDKMTAGKRESVQKYGLESLNLMKQAFNEHGREFWLDYGTLLGAVREKDFIGHDFDIDVATFFNGNDAAKDIEKALISKGFKKSREFKMDGKLVEETYLYKGVNLDIFYYYQIFEGKASCYSLEEGENTIYENHPKYTKVTGLSVRRIDSTFTGIKMIDFKGGQFPIPECYDQYLKDNYGPTYMIKDENWDWSTMGVGTLPYKENTEAFQFKQD</sequence>
<dbReference type="EMBL" id="QTKX01000002">
    <property type="protein sequence ID" value="MBS8265762.1"/>
    <property type="molecule type" value="Genomic_DNA"/>
</dbReference>
<dbReference type="Proteomes" id="UP000761411">
    <property type="component" value="Unassembled WGS sequence"/>
</dbReference>
<evidence type="ECO:0000313" key="3">
    <source>
        <dbReference type="Proteomes" id="UP000761411"/>
    </source>
</evidence>